<protein>
    <submittedName>
        <fullName evidence="2">Uncharacterized protein</fullName>
    </submittedName>
</protein>
<proteinExistence type="predicted"/>
<evidence type="ECO:0000256" key="1">
    <source>
        <dbReference type="SAM" id="Phobius"/>
    </source>
</evidence>
<feature type="transmembrane region" description="Helical" evidence="1">
    <location>
        <begin position="323"/>
        <end position="346"/>
    </location>
</feature>
<feature type="transmembrane region" description="Helical" evidence="1">
    <location>
        <begin position="47"/>
        <end position="68"/>
    </location>
</feature>
<dbReference type="AlphaFoldDB" id="A0A922HRK6"/>
<feature type="transmembrane region" description="Helical" evidence="1">
    <location>
        <begin position="231"/>
        <end position="250"/>
    </location>
</feature>
<organism evidence="2 3">
    <name type="scientific">Dermatophagoides farinae</name>
    <name type="common">American house dust mite</name>
    <dbReference type="NCBI Taxonomy" id="6954"/>
    <lineage>
        <taxon>Eukaryota</taxon>
        <taxon>Metazoa</taxon>
        <taxon>Ecdysozoa</taxon>
        <taxon>Arthropoda</taxon>
        <taxon>Chelicerata</taxon>
        <taxon>Arachnida</taxon>
        <taxon>Acari</taxon>
        <taxon>Acariformes</taxon>
        <taxon>Sarcoptiformes</taxon>
        <taxon>Astigmata</taxon>
        <taxon>Psoroptidia</taxon>
        <taxon>Analgoidea</taxon>
        <taxon>Pyroglyphidae</taxon>
        <taxon>Dermatophagoidinae</taxon>
        <taxon>Dermatophagoides</taxon>
    </lineage>
</organism>
<accession>A0A922HRK6</accession>
<dbReference type="EMBL" id="ASGP02000006">
    <property type="protein sequence ID" value="KAH9501448.1"/>
    <property type="molecule type" value="Genomic_DNA"/>
</dbReference>
<feature type="transmembrane region" description="Helical" evidence="1">
    <location>
        <begin position="89"/>
        <end position="110"/>
    </location>
</feature>
<sequence>MARKKIREKFLPLLSVFIRMVNPIDYWHHLDDDYHSIVCPTIHSSLIHSAINLFFTISIIRLSFLLIIRLPFEYCILFFDMKCFQKIDPIFDLFYILIFWALKTIEYSYYNTKHRMTLDIIRKLVFHSDKSFFKLSNKFIASNKNIYRSGRTPKELCRKSRLIAILLSRFVQIAIIAVNFLVIFWQCQLIYMVIMNRSFFLNSWLMTPVKLIISESMFLCLLGSYYATIHYLLQFGLLFLVGIIATRLRFQQLEEFLLDNLHNKNFISLSMLKWFRVEHTKTVRFVSNWNSIYSKCFTMYLIANIPFNLYIVIQLLFAKSEQIVIIMLSIMASQQFIGIFGAHLLIASIPHGIHHRSILHLISLNLRLRFRTFREHLKLINYNEKFHTKKPYGLTYYRMNLITTNTFLKSDLFFNCPK</sequence>
<keyword evidence="1" id="KW-0472">Membrane</keyword>
<feature type="transmembrane region" description="Helical" evidence="1">
    <location>
        <begin position="199"/>
        <end position="225"/>
    </location>
</feature>
<evidence type="ECO:0000313" key="2">
    <source>
        <dbReference type="EMBL" id="KAH9501448.1"/>
    </source>
</evidence>
<dbReference type="Proteomes" id="UP000790347">
    <property type="component" value="Unassembled WGS sequence"/>
</dbReference>
<keyword evidence="1" id="KW-1133">Transmembrane helix</keyword>
<evidence type="ECO:0000313" key="3">
    <source>
        <dbReference type="Proteomes" id="UP000790347"/>
    </source>
</evidence>
<reference evidence="2" key="1">
    <citation type="submission" date="2013-05" db="EMBL/GenBank/DDBJ databases">
        <authorList>
            <person name="Yim A.K.Y."/>
            <person name="Chan T.F."/>
            <person name="Ji K.M."/>
            <person name="Liu X.Y."/>
            <person name="Zhou J.W."/>
            <person name="Li R.Q."/>
            <person name="Yang K.Y."/>
            <person name="Li J."/>
            <person name="Li M."/>
            <person name="Law P.T.W."/>
            <person name="Wu Y.L."/>
            <person name="Cai Z.L."/>
            <person name="Qin H."/>
            <person name="Bao Y."/>
            <person name="Leung R.K.K."/>
            <person name="Ng P.K.S."/>
            <person name="Zou J."/>
            <person name="Zhong X.J."/>
            <person name="Ran P.X."/>
            <person name="Zhong N.S."/>
            <person name="Liu Z.G."/>
            <person name="Tsui S.K.W."/>
        </authorList>
    </citation>
    <scope>NUCLEOTIDE SEQUENCE</scope>
    <source>
        <strain evidence="2">Derf</strain>
        <tissue evidence="2">Whole organism</tissue>
    </source>
</reference>
<keyword evidence="3" id="KW-1185">Reference proteome</keyword>
<feature type="transmembrane region" description="Helical" evidence="1">
    <location>
        <begin position="162"/>
        <end position="187"/>
    </location>
</feature>
<reference evidence="2" key="2">
    <citation type="journal article" date="2022" name="Res Sq">
        <title>Comparative Genomics Reveals Insights into the Divergent Evolution of Astigmatic Mites and Household Pest Adaptations.</title>
        <authorList>
            <person name="Xiong Q."/>
            <person name="Wan A.T.-Y."/>
            <person name="Liu X.-Y."/>
            <person name="Fung C.S.-H."/>
            <person name="Xiao X."/>
            <person name="Malainual N."/>
            <person name="Hou J."/>
            <person name="Wang L."/>
            <person name="Wang M."/>
            <person name="Yang K."/>
            <person name="Cui Y."/>
            <person name="Leung E."/>
            <person name="Nong W."/>
            <person name="Shin S.-K."/>
            <person name="Au S."/>
            <person name="Jeong K.Y."/>
            <person name="Chew F.T."/>
            <person name="Hui J."/>
            <person name="Leung T.F."/>
            <person name="Tungtrongchitr A."/>
            <person name="Zhong N."/>
            <person name="Liu Z."/>
            <person name="Tsui S."/>
        </authorList>
    </citation>
    <scope>NUCLEOTIDE SEQUENCE</scope>
    <source>
        <strain evidence="2">Derf</strain>
        <tissue evidence="2">Whole organism</tissue>
    </source>
</reference>
<feature type="transmembrane region" description="Helical" evidence="1">
    <location>
        <begin position="297"/>
        <end position="317"/>
    </location>
</feature>
<gene>
    <name evidence="2" type="ORF">DERF_012295</name>
</gene>
<keyword evidence="1" id="KW-0812">Transmembrane</keyword>
<comment type="caution">
    <text evidence="2">The sequence shown here is derived from an EMBL/GenBank/DDBJ whole genome shotgun (WGS) entry which is preliminary data.</text>
</comment>
<name>A0A922HRK6_DERFA</name>